<reference evidence="1" key="1">
    <citation type="submission" date="2024-05" db="EMBL/GenBank/DDBJ databases">
        <title>Whole-Genome Sequence of CFS9, a Potential Fish Probiotic Isolated from the Body Surface of Silurus asotus.</title>
        <authorList>
            <person name="Kojima M."/>
            <person name="Tobioka K."/>
            <person name="Yokota K."/>
            <person name="Nakatani H."/>
            <person name="Hori K."/>
            <person name="Tamaru Y."/>
            <person name="Okazaki F."/>
        </authorList>
    </citation>
    <scope>NUCLEOTIDE SEQUENCE</scope>
    <source>
        <strain evidence="1">CFS9</strain>
    </source>
</reference>
<dbReference type="EMBL" id="AP031573">
    <property type="protein sequence ID" value="BFM45365.1"/>
    <property type="molecule type" value="Genomic_DNA"/>
</dbReference>
<accession>A0AAT9H7C9</accession>
<evidence type="ECO:0000313" key="1">
    <source>
        <dbReference type="EMBL" id="BFM45365.1"/>
    </source>
</evidence>
<organism evidence="1">
    <name type="scientific">Flavobacterium sp. CFS9</name>
    <dbReference type="NCBI Taxonomy" id="3143118"/>
    <lineage>
        <taxon>Bacteria</taxon>
        <taxon>Pseudomonadati</taxon>
        <taxon>Bacteroidota</taxon>
        <taxon>Flavobacteriia</taxon>
        <taxon>Flavobacteriales</taxon>
        <taxon>Flavobacteriaceae</taxon>
        <taxon>Flavobacterium</taxon>
    </lineage>
</organism>
<protein>
    <submittedName>
        <fullName evidence="1">Uncharacterized protein</fullName>
    </submittedName>
</protein>
<dbReference type="AlphaFoldDB" id="A0AAT9H7C9"/>
<gene>
    <name evidence="1" type="ORF">CFS9_40060</name>
</gene>
<name>A0AAT9H7C9_9FLAO</name>
<proteinExistence type="predicted"/>
<sequence>MSDKDNPFFMLFLEKRECFHTRVYRIYIGFCPFRAVFVMNLDYSALHYVNAKALSEQLAE</sequence>